<evidence type="ECO:0000313" key="2">
    <source>
        <dbReference type="EMBL" id="CAD5122618.1"/>
    </source>
</evidence>
<dbReference type="OrthoDB" id="10683912at2759"/>
<organism evidence="2 3">
    <name type="scientific">Dimorphilus gyrociliatus</name>
    <dbReference type="NCBI Taxonomy" id="2664684"/>
    <lineage>
        <taxon>Eukaryota</taxon>
        <taxon>Metazoa</taxon>
        <taxon>Spiralia</taxon>
        <taxon>Lophotrochozoa</taxon>
        <taxon>Annelida</taxon>
        <taxon>Polychaeta</taxon>
        <taxon>Polychaeta incertae sedis</taxon>
        <taxon>Dinophilidae</taxon>
        <taxon>Dimorphilus</taxon>
    </lineage>
</organism>
<name>A0A7I8W247_9ANNE</name>
<protein>
    <submittedName>
        <fullName evidence="2">Uncharacterized protein</fullName>
    </submittedName>
</protein>
<feature type="compositionally biased region" description="Polar residues" evidence="1">
    <location>
        <begin position="152"/>
        <end position="167"/>
    </location>
</feature>
<feature type="region of interest" description="Disordered" evidence="1">
    <location>
        <begin position="227"/>
        <end position="341"/>
    </location>
</feature>
<evidence type="ECO:0000256" key="1">
    <source>
        <dbReference type="SAM" id="MobiDB-lite"/>
    </source>
</evidence>
<evidence type="ECO:0000313" key="3">
    <source>
        <dbReference type="Proteomes" id="UP000549394"/>
    </source>
</evidence>
<gene>
    <name evidence="2" type="ORF">DGYR_LOCUS10413</name>
</gene>
<feature type="compositionally biased region" description="Low complexity" evidence="1">
    <location>
        <begin position="58"/>
        <end position="69"/>
    </location>
</feature>
<dbReference type="EMBL" id="CAJFCJ010000018">
    <property type="protein sequence ID" value="CAD5122618.1"/>
    <property type="molecule type" value="Genomic_DNA"/>
</dbReference>
<accession>A0A7I8W247</accession>
<feature type="compositionally biased region" description="Polar residues" evidence="1">
    <location>
        <begin position="227"/>
        <end position="243"/>
    </location>
</feature>
<feature type="region of interest" description="Disordered" evidence="1">
    <location>
        <begin position="51"/>
        <end position="125"/>
    </location>
</feature>
<sequence length="426" mass="48360">MFRLRVFQLKNPLMNNFMNILFAVSIMRELPREERGRKSLTKHSYNETSYCSYSLSQPRGVSPSSTSRGRSSERCTKLNIQQPYYTSLSALTKPKRPNKPMDQEEDEKENENDAEERSDIEEQRTVRISLPIESLNSKKTTEELLEDRRLSYSKTKPSNSGKPVSKQTIEKEYTHDISASYLQLLNEQLYCSYDYESVDKNGEWTINDASYIDAAIELRRLRNKNTTKTNDNVSSLPSTPTKSDSPKMKKSFSSGLSNFFRKLSPKTARRSLPRNSSEPDPDSDTSTSSKKIKKPSPIRRFFSPTRANKTKNNPQNSSDNARTSRILKSIGDNASNLNGNGFYHSFKEKQSTSSEALSTKNQALKAVDLQSPTDGANYRVTVDGEQKKPESLPTKDSLKTGHKKMLWDNMSRDSIGQCSLDVTKSK</sequence>
<feature type="region of interest" description="Disordered" evidence="1">
    <location>
        <begin position="146"/>
        <end position="167"/>
    </location>
</feature>
<keyword evidence="3" id="KW-1185">Reference proteome</keyword>
<feature type="compositionally biased region" description="Polar residues" evidence="1">
    <location>
        <begin position="305"/>
        <end position="323"/>
    </location>
</feature>
<dbReference type="AlphaFoldDB" id="A0A7I8W247"/>
<comment type="caution">
    <text evidence="2">The sequence shown here is derived from an EMBL/GenBank/DDBJ whole genome shotgun (WGS) entry which is preliminary data.</text>
</comment>
<reference evidence="2 3" key="1">
    <citation type="submission" date="2020-08" db="EMBL/GenBank/DDBJ databases">
        <authorList>
            <person name="Hejnol A."/>
        </authorList>
    </citation>
    <scope>NUCLEOTIDE SEQUENCE [LARGE SCALE GENOMIC DNA]</scope>
</reference>
<feature type="compositionally biased region" description="Basic residues" evidence="1">
    <location>
        <begin position="263"/>
        <end position="272"/>
    </location>
</feature>
<feature type="region of interest" description="Disordered" evidence="1">
    <location>
        <begin position="366"/>
        <end position="410"/>
    </location>
</feature>
<proteinExistence type="predicted"/>
<feature type="compositionally biased region" description="Polar residues" evidence="1">
    <location>
        <begin position="78"/>
        <end position="90"/>
    </location>
</feature>
<feature type="compositionally biased region" description="Acidic residues" evidence="1">
    <location>
        <begin position="103"/>
        <end position="114"/>
    </location>
</feature>
<dbReference type="Proteomes" id="UP000549394">
    <property type="component" value="Unassembled WGS sequence"/>
</dbReference>
<feature type="compositionally biased region" description="Basic and acidic residues" evidence="1">
    <location>
        <begin position="115"/>
        <end position="125"/>
    </location>
</feature>